<dbReference type="EMBL" id="AP018203">
    <property type="protein sequence ID" value="BAY58087.1"/>
    <property type="molecule type" value="Genomic_DNA"/>
</dbReference>
<gene>
    <name evidence="2" type="ORF">NIES2135_49600</name>
</gene>
<accession>A0A1Z4JN82</accession>
<protein>
    <submittedName>
        <fullName evidence="2">Uncharacterized protein</fullName>
    </submittedName>
</protein>
<keyword evidence="3" id="KW-1185">Reference proteome</keyword>
<sequence length="43" mass="5375">MKFFQRQNSEKDQPQVEHSPQREPEGHVHPNYRHWVYLRRSSK</sequence>
<evidence type="ECO:0000256" key="1">
    <source>
        <dbReference type="SAM" id="MobiDB-lite"/>
    </source>
</evidence>
<dbReference type="Proteomes" id="UP000217895">
    <property type="component" value="Chromosome"/>
</dbReference>
<feature type="region of interest" description="Disordered" evidence="1">
    <location>
        <begin position="1"/>
        <end position="31"/>
    </location>
</feature>
<organism evidence="2 3">
    <name type="scientific">Leptolyngbya boryana NIES-2135</name>
    <dbReference type="NCBI Taxonomy" id="1973484"/>
    <lineage>
        <taxon>Bacteria</taxon>
        <taxon>Bacillati</taxon>
        <taxon>Cyanobacteriota</taxon>
        <taxon>Cyanophyceae</taxon>
        <taxon>Leptolyngbyales</taxon>
        <taxon>Leptolyngbyaceae</taxon>
        <taxon>Leptolyngbya group</taxon>
        <taxon>Leptolyngbya</taxon>
    </lineage>
</organism>
<dbReference type="AlphaFoldDB" id="A0A1Z4JN82"/>
<proteinExistence type="predicted"/>
<reference evidence="2 3" key="1">
    <citation type="submission" date="2017-06" db="EMBL/GenBank/DDBJ databases">
        <title>Genome sequencing of cyanobaciteial culture collection at National Institute for Environmental Studies (NIES).</title>
        <authorList>
            <person name="Hirose Y."/>
            <person name="Shimura Y."/>
            <person name="Fujisawa T."/>
            <person name="Nakamura Y."/>
            <person name="Kawachi M."/>
        </authorList>
    </citation>
    <scope>NUCLEOTIDE SEQUENCE [LARGE SCALE GENOMIC DNA]</scope>
    <source>
        <strain evidence="2 3">NIES-2135</strain>
    </source>
</reference>
<name>A0A1Z4JN82_LEPBY</name>
<evidence type="ECO:0000313" key="2">
    <source>
        <dbReference type="EMBL" id="BAY58087.1"/>
    </source>
</evidence>
<evidence type="ECO:0000313" key="3">
    <source>
        <dbReference type="Proteomes" id="UP000217895"/>
    </source>
</evidence>
<feature type="compositionally biased region" description="Basic and acidic residues" evidence="1">
    <location>
        <begin position="8"/>
        <end position="28"/>
    </location>
</feature>